<evidence type="ECO:0000313" key="2">
    <source>
        <dbReference type="Proteomes" id="UP001501803"/>
    </source>
</evidence>
<sequence length="182" mass="19010">MTLVVDTAPTVSADERAARLTDAGTAWSNRISANVDSAKLSYTVTGVGEGAVASRITAGKQVFFVDEPAALAGDDIAASPVEVALGALISCQIVVYRLYAHNLGIRVDSISAEAEGDLDVRGLFAIDETVRPGFSAVRLTVRVTGPESDDRYAELHAAVDAHCPVLDLFANPTPVTVTLLAN</sequence>
<dbReference type="SUPFAM" id="SSF82784">
    <property type="entry name" value="OsmC-like"/>
    <property type="match status" value="1"/>
</dbReference>
<organism evidence="1 2">
    <name type="scientific">Leifsonia kafniensis</name>
    <dbReference type="NCBI Taxonomy" id="475957"/>
    <lineage>
        <taxon>Bacteria</taxon>
        <taxon>Bacillati</taxon>
        <taxon>Actinomycetota</taxon>
        <taxon>Actinomycetes</taxon>
        <taxon>Micrococcales</taxon>
        <taxon>Microbacteriaceae</taxon>
        <taxon>Leifsonia</taxon>
    </lineage>
</organism>
<protein>
    <submittedName>
        <fullName evidence="1">OsmC family protein</fullName>
    </submittedName>
</protein>
<dbReference type="InterPro" id="IPR003718">
    <property type="entry name" value="OsmC/Ohr_fam"/>
</dbReference>
<dbReference type="PANTHER" id="PTHR35368:SF1">
    <property type="entry name" value="HYDROPEROXIDE REDUCTASE"/>
    <property type="match status" value="1"/>
</dbReference>
<gene>
    <name evidence="1" type="ORF">GCM10022381_32980</name>
</gene>
<dbReference type="InterPro" id="IPR036102">
    <property type="entry name" value="OsmC/Ohrsf"/>
</dbReference>
<reference evidence="2" key="1">
    <citation type="journal article" date="2019" name="Int. J. Syst. Evol. Microbiol.">
        <title>The Global Catalogue of Microorganisms (GCM) 10K type strain sequencing project: providing services to taxonomists for standard genome sequencing and annotation.</title>
        <authorList>
            <consortium name="The Broad Institute Genomics Platform"/>
            <consortium name="The Broad Institute Genome Sequencing Center for Infectious Disease"/>
            <person name="Wu L."/>
            <person name="Ma J."/>
        </authorList>
    </citation>
    <scope>NUCLEOTIDE SEQUENCE [LARGE SCALE GENOMIC DNA]</scope>
    <source>
        <strain evidence="2">JCM 17021</strain>
    </source>
</reference>
<dbReference type="Proteomes" id="UP001501803">
    <property type="component" value="Unassembled WGS sequence"/>
</dbReference>
<keyword evidence="2" id="KW-1185">Reference proteome</keyword>
<proteinExistence type="predicted"/>
<dbReference type="InterPro" id="IPR015946">
    <property type="entry name" value="KH_dom-like_a/b"/>
</dbReference>
<dbReference type="PANTHER" id="PTHR35368">
    <property type="entry name" value="HYDROPEROXIDE REDUCTASE"/>
    <property type="match status" value="1"/>
</dbReference>
<comment type="caution">
    <text evidence="1">The sequence shown here is derived from an EMBL/GenBank/DDBJ whole genome shotgun (WGS) entry which is preliminary data.</text>
</comment>
<dbReference type="RefSeq" id="WP_345068689.1">
    <property type="nucleotide sequence ID" value="NZ_BAABCN010000012.1"/>
</dbReference>
<dbReference type="EMBL" id="BAABCN010000012">
    <property type="protein sequence ID" value="GAA3888496.1"/>
    <property type="molecule type" value="Genomic_DNA"/>
</dbReference>
<dbReference type="InterPro" id="IPR052924">
    <property type="entry name" value="OsmC/Ohr_hydroprdx_reductase"/>
</dbReference>
<dbReference type="Gene3D" id="3.30.300.20">
    <property type="match status" value="1"/>
</dbReference>
<dbReference type="Pfam" id="PF02566">
    <property type="entry name" value="OsmC"/>
    <property type="match status" value="1"/>
</dbReference>
<accession>A0ABP7KUK7</accession>
<name>A0ABP7KUK7_9MICO</name>
<evidence type="ECO:0000313" key="1">
    <source>
        <dbReference type="EMBL" id="GAA3888496.1"/>
    </source>
</evidence>